<dbReference type="AlphaFoldDB" id="A0A951QTP2"/>
<dbReference type="SUPFAM" id="SSF52266">
    <property type="entry name" value="SGNH hydrolase"/>
    <property type="match status" value="1"/>
</dbReference>
<sequence>MINYLFRFLLLLSGCFAFLAVDGFLNGSRSLASEEIVVRYGLFEESLPVADLRKYAETQQASADLRFFLGFLSSEQQQKVKKALQVNMSLDIAALDKLLDTTMGRLILSGLSQANARRDKAGIQALRSAVILGAKSKEGLGIVSFLEAYPSKRLVIDLPKASKLLSLANLSSKSDTPPQDNLSSSPLWQLQVKYQTLATQGKQYSGCLFGDSISAQLGNTLGEGTFNFGLNGLSAISLVEQLQPLVTSKLKCQKTVIAIGGNDAWYGLSDELFVKNLKQAIALVKTMGTKEIFLIPAFYSTVAASLDPTVSAPLAKVEHINALIEQVALTEGVRVEAEGIAPLYDKNVLKDNLTTDGDHLNADGLNIYRQALLKILAK</sequence>
<reference evidence="3" key="1">
    <citation type="submission" date="2021-05" db="EMBL/GenBank/DDBJ databases">
        <authorList>
            <person name="Pietrasiak N."/>
            <person name="Ward R."/>
            <person name="Stajich J.E."/>
            <person name="Kurbessoian T."/>
        </authorList>
    </citation>
    <scope>NUCLEOTIDE SEQUENCE</scope>
    <source>
        <strain evidence="3">GSE-NOS-MK-12-04C</strain>
    </source>
</reference>
<dbReference type="Pfam" id="PF13472">
    <property type="entry name" value="Lipase_GDSL_2"/>
    <property type="match status" value="1"/>
</dbReference>
<evidence type="ECO:0000313" key="3">
    <source>
        <dbReference type="EMBL" id="MBW4671793.1"/>
    </source>
</evidence>
<evidence type="ECO:0000259" key="2">
    <source>
        <dbReference type="Pfam" id="PF13472"/>
    </source>
</evidence>
<accession>A0A951QTP2</accession>
<dbReference type="EMBL" id="JAHHGZ010000054">
    <property type="protein sequence ID" value="MBW4671793.1"/>
    <property type="molecule type" value="Genomic_DNA"/>
</dbReference>
<feature type="domain" description="SGNH hydrolase-type esterase" evidence="2">
    <location>
        <begin position="213"/>
        <end position="364"/>
    </location>
</feature>
<protein>
    <submittedName>
        <fullName evidence="3">Alpha/beta hydrolase</fullName>
    </submittedName>
</protein>
<dbReference type="InterPro" id="IPR010802">
    <property type="entry name" value="DUF1400"/>
</dbReference>
<dbReference type="Proteomes" id="UP000729701">
    <property type="component" value="Unassembled WGS sequence"/>
</dbReference>
<gene>
    <name evidence="3" type="ORF">KME60_31315</name>
</gene>
<feature type="domain" description="DUF1400" evidence="1">
    <location>
        <begin position="32"/>
        <end position="157"/>
    </location>
</feature>
<dbReference type="InterPro" id="IPR013830">
    <property type="entry name" value="SGNH_hydro"/>
</dbReference>
<evidence type="ECO:0000259" key="1">
    <source>
        <dbReference type="Pfam" id="PF07176"/>
    </source>
</evidence>
<dbReference type="Gene3D" id="3.40.50.1110">
    <property type="entry name" value="SGNH hydrolase"/>
    <property type="match status" value="1"/>
</dbReference>
<comment type="caution">
    <text evidence="3">The sequence shown here is derived from an EMBL/GenBank/DDBJ whole genome shotgun (WGS) entry which is preliminary data.</text>
</comment>
<organism evidence="3 4">
    <name type="scientific">Cyanomargarita calcarea GSE-NOS-MK-12-04C</name>
    <dbReference type="NCBI Taxonomy" id="2839659"/>
    <lineage>
        <taxon>Bacteria</taxon>
        <taxon>Bacillati</taxon>
        <taxon>Cyanobacteriota</taxon>
        <taxon>Cyanophyceae</taxon>
        <taxon>Nostocales</taxon>
        <taxon>Cyanomargaritaceae</taxon>
        <taxon>Cyanomargarita</taxon>
    </lineage>
</organism>
<name>A0A951QTP2_9CYAN</name>
<keyword evidence="3" id="KW-0378">Hydrolase</keyword>
<dbReference type="GO" id="GO:0016787">
    <property type="term" value="F:hydrolase activity"/>
    <property type="evidence" value="ECO:0007669"/>
    <property type="project" value="UniProtKB-KW"/>
</dbReference>
<dbReference type="InterPro" id="IPR036514">
    <property type="entry name" value="SGNH_hydro_sf"/>
</dbReference>
<evidence type="ECO:0000313" key="4">
    <source>
        <dbReference type="Proteomes" id="UP000729701"/>
    </source>
</evidence>
<dbReference type="Pfam" id="PF07176">
    <property type="entry name" value="DUF1400"/>
    <property type="match status" value="1"/>
</dbReference>
<proteinExistence type="predicted"/>
<reference evidence="3" key="2">
    <citation type="journal article" date="2022" name="Microbiol. Resour. Announc.">
        <title>Metagenome Sequencing to Explore Phylogenomics of Terrestrial Cyanobacteria.</title>
        <authorList>
            <person name="Ward R.D."/>
            <person name="Stajich J.E."/>
            <person name="Johansen J.R."/>
            <person name="Huntemann M."/>
            <person name="Clum A."/>
            <person name="Foster B."/>
            <person name="Foster B."/>
            <person name="Roux S."/>
            <person name="Palaniappan K."/>
            <person name="Varghese N."/>
            <person name="Mukherjee S."/>
            <person name="Reddy T.B.K."/>
            <person name="Daum C."/>
            <person name="Copeland A."/>
            <person name="Chen I.A."/>
            <person name="Ivanova N.N."/>
            <person name="Kyrpides N.C."/>
            <person name="Shapiro N."/>
            <person name="Eloe-Fadrosh E.A."/>
            <person name="Pietrasiak N."/>
        </authorList>
    </citation>
    <scope>NUCLEOTIDE SEQUENCE</scope>
    <source>
        <strain evidence="3">GSE-NOS-MK-12-04C</strain>
    </source>
</reference>